<protein>
    <submittedName>
        <fullName evidence="3">Uncharacterized protein</fullName>
    </submittedName>
</protein>
<feature type="signal peptide" evidence="2">
    <location>
        <begin position="1"/>
        <end position="23"/>
    </location>
</feature>
<keyword evidence="4" id="KW-1185">Reference proteome</keyword>
<dbReference type="EMBL" id="FOQU01000009">
    <property type="protein sequence ID" value="SFJ65165.1"/>
    <property type="molecule type" value="Genomic_DNA"/>
</dbReference>
<keyword evidence="2" id="KW-0732">Signal</keyword>
<feature type="compositionally biased region" description="Low complexity" evidence="1">
    <location>
        <begin position="39"/>
        <end position="58"/>
    </location>
</feature>
<evidence type="ECO:0000313" key="4">
    <source>
        <dbReference type="Proteomes" id="UP000199548"/>
    </source>
</evidence>
<dbReference type="AlphaFoldDB" id="A0A1I3T2L2"/>
<proteinExistence type="predicted"/>
<sequence>MKFSHYLALAALALPVLPLAAHAQTSQTYRFGEGQSTLQPAAAPQPATPAAQPQMQARRQAEARPTKRPKHKIKKHRRRITPRLSTQSIYSHP</sequence>
<accession>A0A1I3T2L2</accession>
<name>A0A1I3T2L2_9BURK</name>
<dbReference type="RefSeq" id="WP_091017785.1">
    <property type="nucleotide sequence ID" value="NZ_CP041743.1"/>
</dbReference>
<organism evidence="3 4">
    <name type="scientific">Paraburkholderia megapolitana</name>
    <dbReference type="NCBI Taxonomy" id="420953"/>
    <lineage>
        <taxon>Bacteria</taxon>
        <taxon>Pseudomonadati</taxon>
        <taxon>Pseudomonadota</taxon>
        <taxon>Betaproteobacteria</taxon>
        <taxon>Burkholderiales</taxon>
        <taxon>Burkholderiaceae</taxon>
        <taxon>Paraburkholderia</taxon>
    </lineage>
</organism>
<feature type="compositionally biased region" description="Polar residues" evidence="1">
    <location>
        <begin position="84"/>
        <end position="93"/>
    </location>
</feature>
<feature type="chain" id="PRO_5011481654" evidence="2">
    <location>
        <begin position="24"/>
        <end position="93"/>
    </location>
</feature>
<dbReference type="Proteomes" id="UP000199548">
    <property type="component" value="Unassembled WGS sequence"/>
</dbReference>
<gene>
    <name evidence="3" type="ORF">SAMN05192543_10974</name>
</gene>
<evidence type="ECO:0000256" key="2">
    <source>
        <dbReference type="SAM" id="SignalP"/>
    </source>
</evidence>
<feature type="region of interest" description="Disordered" evidence="1">
    <location>
        <begin position="31"/>
        <end position="93"/>
    </location>
</feature>
<reference evidence="3 4" key="1">
    <citation type="submission" date="2016-10" db="EMBL/GenBank/DDBJ databases">
        <authorList>
            <person name="de Groot N.N."/>
        </authorList>
    </citation>
    <scope>NUCLEOTIDE SEQUENCE [LARGE SCALE GENOMIC DNA]</scope>
    <source>
        <strain evidence="3 4">LMG 23650</strain>
    </source>
</reference>
<evidence type="ECO:0000256" key="1">
    <source>
        <dbReference type="SAM" id="MobiDB-lite"/>
    </source>
</evidence>
<feature type="compositionally biased region" description="Basic residues" evidence="1">
    <location>
        <begin position="66"/>
        <end position="81"/>
    </location>
</feature>
<evidence type="ECO:0000313" key="3">
    <source>
        <dbReference type="EMBL" id="SFJ65165.1"/>
    </source>
</evidence>